<dbReference type="GO" id="GO:0005524">
    <property type="term" value="F:ATP binding"/>
    <property type="evidence" value="ECO:0007669"/>
    <property type="project" value="UniProtKB-KW"/>
</dbReference>
<organism evidence="10 12">
    <name type="scientific">Rozella allomycis (strain CSF55)</name>
    <dbReference type="NCBI Taxonomy" id="988480"/>
    <lineage>
        <taxon>Eukaryota</taxon>
        <taxon>Fungi</taxon>
        <taxon>Fungi incertae sedis</taxon>
        <taxon>Cryptomycota</taxon>
        <taxon>Cryptomycota incertae sedis</taxon>
        <taxon>Rozella</taxon>
    </lineage>
</organism>
<comment type="subcellular location">
    <subcellularLocation>
        <location evidence="1">Membrane</location>
        <topology evidence="1">Multi-pass membrane protein</topology>
    </subcellularLocation>
</comment>
<feature type="transmembrane region" description="Helical" evidence="8">
    <location>
        <begin position="60"/>
        <end position="77"/>
    </location>
</feature>
<evidence type="ECO:0000313" key="11">
    <source>
        <dbReference type="EMBL" id="RKP21936.1"/>
    </source>
</evidence>
<dbReference type="Gene3D" id="3.40.50.300">
    <property type="entry name" value="P-loop containing nucleotide triphosphate hydrolases"/>
    <property type="match status" value="1"/>
</dbReference>
<feature type="transmembrane region" description="Helical" evidence="8">
    <location>
        <begin position="273"/>
        <end position="294"/>
    </location>
</feature>
<evidence type="ECO:0000256" key="6">
    <source>
        <dbReference type="ARBA" id="ARBA00022989"/>
    </source>
</evidence>
<dbReference type="GO" id="GO:0140359">
    <property type="term" value="F:ABC-type transporter activity"/>
    <property type="evidence" value="ECO:0007669"/>
    <property type="project" value="InterPro"/>
</dbReference>
<dbReference type="InterPro" id="IPR003593">
    <property type="entry name" value="AAA+_ATPase"/>
</dbReference>
<dbReference type="InterPro" id="IPR026082">
    <property type="entry name" value="ABCA"/>
</dbReference>
<evidence type="ECO:0000256" key="5">
    <source>
        <dbReference type="ARBA" id="ARBA00022840"/>
    </source>
</evidence>
<keyword evidence="12" id="KW-1185">Reference proteome</keyword>
<accession>A0A075B0M7</accession>
<protein>
    <submittedName>
        <fullName evidence="10">ABC-2 family transporter protein domain-containing protein</fullName>
    </submittedName>
</protein>
<dbReference type="GO" id="GO:0005319">
    <property type="term" value="F:lipid transporter activity"/>
    <property type="evidence" value="ECO:0007669"/>
    <property type="project" value="TreeGrafter"/>
</dbReference>
<reference evidence="13" key="2">
    <citation type="journal article" date="2018" name="Nat. Microbiol.">
        <title>Leveraging single-cell genomics to expand the fungal tree of life.</title>
        <authorList>
            <person name="Ahrendt S.R."/>
            <person name="Quandt C.A."/>
            <person name="Ciobanu D."/>
            <person name="Clum A."/>
            <person name="Salamov A."/>
            <person name="Andreopoulos B."/>
            <person name="Cheng J.F."/>
            <person name="Woyke T."/>
            <person name="Pelin A."/>
            <person name="Henrissat B."/>
            <person name="Reynolds N.K."/>
            <person name="Benny G.L."/>
            <person name="Smith M.E."/>
            <person name="James T.Y."/>
            <person name="Grigoriev I.V."/>
        </authorList>
    </citation>
    <scope>NUCLEOTIDE SEQUENCE [LARGE SCALE GENOMIC DNA]</scope>
    <source>
        <strain evidence="13">CSF55</strain>
    </source>
</reference>
<gene>
    <name evidence="10" type="ORF">O9G_004000</name>
    <name evidence="11" type="ORF">ROZALSC1DRAFT_26676</name>
</gene>
<sequence length="905" mass="103443">MLEYYMNSFGIFIVYKYNGKLIDYISTYKRQLIVVLKKNFKLQVNQTECSIQIRYWRTTLTQILFAPLGYLILLFILQRAGHIRDSRSIPNPYSYPLDAIPTCQGYKENEPCINLMFTPKNAQTLAIMNKLSDNNAARGKERFTVEDNDLNVLDKPTKKIGAVAVPDSDFIYTYTFNNPNTTMFGISFDFTQNSLVTTNTISYQVWYNYSLHNNGSDVYSRPLLSLFRGLDEAILSYYNDPSGNANPVKLDVTIKDWPLVPPRLLFDDLVNSYGPAFFFAAAMMIFNNILNTVVTEKELGLRYAMETMGLKSSVYWLSTFISYFYLVIIASLVICVFGILFRFSYFTNAAFSVIFVQFSLFGTAMVCLAMFITVFCRRAKIAVLFGVFLFIIGLIFQNFVFSNSFVGYVWWDVSVDPAAWKTLCTLIPFFNFGKIFLDVGLLTAGRKDALTETFIPGVTWDTIYQKMDSTYLPDYGSGAPDVPTIAVSFQFLILNIFIYGILTWYFDHVYPDEYGQRQPFYFFLLPSHWGYKSEKKIQKDDPKLKDPKFSDEDEDVRNERDLVYKEENSNSEKFPLRIVNLIKEYKKYPFLKSKTDKIAVNKTCLALEQGKLLAFLGQNGAGKSTTMNILSGLTPPTDGDAFIYGKSCKHEMENIRKILGVCPQHDILFNDLTAKEHIQLYGAIKGVSDEEIKKIIEERLEAVKLTKVADRFSSTYSGGMKRRLSMIISTIGDPKVILMDEPTTGMDPVNRRHVWSFIEKFKENRIIVLTTHSMEEADVLGDRIAIMAHGRLRAIGNSMRLKSRFGDGYRISMNVHPSDTEKTKEQVAKYFQKARLEDDTAGSILYQLSPEATTVIPDFVQFLESDLPEAKLVKAWGISQTTLEEVFLSIIRKANPQGYNGYEVK</sequence>
<dbReference type="GO" id="GO:0016020">
    <property type="term" value="C:membrane"/>
    <property type="evidence" value="ECO:0007669"/>
    <property type="project" value="UniProtKB-SubCell"/>
</dbReference>
<dbReference type="FunFam" id="3.40.50.300:FF:000665">
    <property type="entry name" value="ABC transporter A family member 2"/>
    <property type="match status" value="1"/>
</dbReference>
<dbReference type="HOGENOM" id="CLU_000604_19_5_1"/>
<keyword evidence="6 8" id="KW-1133">Transmembrane helix</keyword>
<feature type="domain" description="ABC transporter" evidence="9">
    <location>
        <begin position="576"/>
        <end position="814"/>
    </location>
</feature>
<dbReference type="PROSITE" id="PS50893">
    <property type="entry name" value="ABC_TRANSPORTER_2"/>
    <property type="match status" value="1"/>
</dbReference>
<evidence type="ECO:0000313" key="13">
    <source>
        <dbReference type="Proteomes" id="UP000281549"/>
    </source>
</evidence>
<evidence type="ECO:0000256" key="4">
    <source>
        <dbReference type="ARBA" id="ARBA00022741"/>
    </source>
</evidence>
<reference evidence="10 12" key="1">
    <citation type="journal article" date="2013" name="Curr. Biol.">
        <title>Shared signatures of parasitism and phylogenomics unite Cryptomycota and microsporidia.</title>
        <authorList>
            <person name="James T.Y."/>
            <person name="Pelin A."/>
            <person name="Bonen L."/>
            <person name="Ahrendt S."/>
            <person name="Sain D."/>
            <person name="Corradi N."/>
            <person name="Stajich J.E."/>
        </authorList>
    </citation>
    <scope>NUCLEOTIDE SEQUENCE [LARGE SCALE GENOMIC DNA]</scope>
    <source>
        <strain evidence="10 12">CSF55</strain>
        <strain evidence="10 12">CSF55</strain>
    </source>
</reference>
<dbReference type="EMBL" id="ML004919">
    <property type="protein sequence ID" value="RKP21936.1"/>
    <property type="molecule type" value="Genomic_DNA"/>
</dbReference>
<keyword evidence="7 8" id="KW-0472">Membrane</keyword>
<dbReference type="STRING" id="988480.A0A075B0M7"/>
<reference evidence="11" key="3">
    <citation type="submission" date="2018-08" db="EMBL/GenBank/DDBJ databases">
        <title>Leveraging single-cell genomics to expand the Fungal Tree of Life.</title>
        <authorList>
            <consortium name="DOE Joint Genome Institute"/>
            <person name="Ahrendt S.R."/>
            <person name="Quandt C.A."/>
            <person name="Ciobanu D."/>
            <person name="Clum A."/>
            <person name="Salamov A."/>
            <person name="Andreopoulos B."/>
            <person name="Cheng J.-F."/>
            <person name="Woyke T."/>
            <person name="Pelin A."/>
            <person name="Henrissat B."/>
            <person name="Reynolds N."/>
            <person name="Benny G.L."/>
            <person name="Smith M.E."/>
            <person name="James T.Y."/>
            <person name="Grigoriev I.V."/>
        </authorList>
    </citation>
    <scope>NUCLEOTIDE SEQUENCE</scope>
    <source>
        <strain evidence="11">CSF55</strain>
    </source>
</reference>
<evidence type="ECO:0000256" key="7">
    <source>
        <dbReference type="ARBA" id="ARBA00023136"/>
    </source>
</evidence>
<keyword evidence="5" id="KW-0067">ATP-binding</keyword>
<dbReference type="InterPro" id="IPR027417">
    <property type="entry name" value="P-loop_NTPase"/>
</dbReference>
<evidence type="ECO:0000259" key="9">
    <source>
        <dbReference type="PROSITE" id="PS50893"/>
    </source>
</evidence>
<dbReference type="Proteomes" id="UP000281549">
    <property type="component" value="Unassembled WGS sequence"/>
</dbReference>
<dbReference type="Pfam" id="PF12698">
    <property type="entry name" value="ABC2_membrane_3"/>
    <property type="match status" value="1"/>
</dbReference>
<keyword evidence="4" id="KW-0547">Nucleotide-binding</keyword>
<dbReference type="CDD" id="cd03263">
    <property type="entry name" value="ABC_subfamily_A"/>
    <property type="match status" value="1"/>
</dbReference>
<dbReference type="EMBL" id="KE560703">
    <property type="protein sequence ID" value="EPZ35947.1"/>
    <property type="molecule type" value="Genomic_DNA"/>
</dbReference>
<evidence type="ECO:0000256" key="2">
    <source>
        <dbReference type="ARBA" id="ARBA00022448"/>
    </source>
</evidence>
<feature type="transmembrane region" description="Helical" evidence="8">
    <location>
        <begin position="381"/>
        <end position="401"/>
    </location>
</feature>
<proteinExistence type="predicted"/>
<evidence type="ECO:0000313" key="12">
    <source>
        <dbReference type="Proteomes" id="UP000030755"/>
    </source>
</evidence>
<dbReference type="Proteomes" id="UP000030755">
    <property type="component" value="Unassembled WGS sequence"/>
</dbReference>
<keyword evidence="2" id="KW-0813">Transport</keyword>
<keyword evidence="3 8" id="KW-0812">Transmembrane</keyword>
<dbReference type="AlphaFoldDB" id="A0A075B0M7"/>
<name>A0A075B0M7_ROZAC</name>
<dbReference type="InterPro" id="IPR017871">
    <property type="entry name" value="ABC_transporter-like_CS"/>
</dbReference>
<dbReference type="Pfam" id="PF00005">
    <property type="entry name" value="ABC_tran"/>
    <property type="match status" value="1"/>
</dbReference>
<dbReference type="OrthoDB" id="8061355at2759"/>
<dbReference type="GO" id="GO:0016887">
    <property type="term" value="F:ATP hydrolysis activity"/>
    <property type="evidence" value="ECO:0007669"/>
    <property type="project" value="InterPro"/>
</dbReference>
<evidence type="ECO:0000313" key="10">
    <source>
        <dbReference type="EMBL" id="EPZ35947.1"/>
    </source>
</evidence>
<dbReference type="PANTHER" id="PTHR19229:SF205">
    <property type="entry name" value="ABC TRANSPORTER A FAMILY MEMBER 1-RELATED"/>
    <property type="match status" value="1"/>
</dbReference>
<dbReference type="PROSITE" id="PS00211">
    <property type="entry name" value="ABC_TRANSPORTER_1"/>
    <property type="match status" value="1"/>
</dbReference>
<dbReference type="SUPFAM" id="SSF52540">
    <property type="entry name" value="P-loop containing nucleoside triphosphate hydrolases"/>
    <property type="match status" value="1"/>
</dbReference>
<evidence type="ECO:0000256" key="8">
    <source>
        <dbReference type="SAM" id="Phobius"/>
    </source>
</evidence>
<dbReference type="OMA" id="RTIWSLF"/>
<feature type="transmembrane region" description="Helical" evidence="8">
    <location>
        <begin position="314"/>
        <end position="343"/>
    </location>
</feature>
<feature type="transmembrane region" description="Helical" evidence="8">
    <location>
        <begin position="485"/>
        <end position="506"/>
    </location>
</feature>
<feature type="transmembrane region" description="Helical" evidence="8">
    <location>
        <begin position="349"/>
        <end position="374"/>
    </location>
</feature>
<dbReference type="PANTHER" id="PTHR19229">
    <property type="entry name" value="ATP-BINDING CASSETTE TRANSPORTER SUBFAMILY A ABCA"/>
    <property type="match status" value="1"/>
</dbReference>
<evidence type="ECO:0000256" key="3">
    <source>
        <dbReference type="ARBA" id="ARBA00022692"/>
    </source>
</evidence>
<dbReference type="InterPro" id="IPR003439">
    <property type="entry name" value="ABC_transporter-like_ATP-bd"/>
</dbReference>
<dbReference type="SMART" id="SM00382">
    <property type="entry name" value="AAA"/>
    <property type="match status" value="1"/>
</dbReference>
<dbReference type="InterPro" id="IPR013525">
    <property type="entry name" value="ABC2_TM"/>
</dbReference>
<evidence type="ECO:0000256" key="1">
    <source>
        <dbReference type="ARBA" id="ARBA00004141"/>
    </source>
</evidence>